<evidence type="ECO:0000313" key="4">
    <source>
        <dbReference type="EMBL" id="MEX4008199.1"/>
    </source>
</evidence>
<organism evidence="4 5">
    <name type="scientific">Neoaquamicrobium sediminum</name>
    <dbReference type="NCBI Taxonomy" id="1849104"/>
    <lineage>
        <taxon>Bacteria</taxon>
        <taxon>Pseudomonadati</taxon>
        <taxon>Pseudomonadota</taxon>
        <taxon>Alphaproteobacteria</taxon>
        <taxon>Hyphomicrobiales</taxon>
        <taxon>Phyllobacteriaceae</taxon>
        <taxon>Neoaquamicrobium</taxon>
    </lineage>
</organism>
<name>A0ABV3WUB0_9HYPH</name>
<feature type="DNA-binding region" description="H-T-H motif" evidence="2">
    <location>
        <begin position="29"/>
        <end position="48"/>
    </location>
</feature>
<evidence type="ECO:0000256" key="2">
    <source>
        <dbReference type="PROSITE-ProRule" id="PRU00335"/>
    </source>
</evidence>
<feature type="domain" description="HTH tetR-type" evidence="3">
    <location>
        <begin position="6"/>
        <end position="66"/>
    </location>
</feature>
<dbReference type="Pfam" id="PF00440">
    <property type="entry name" value="TetR_N"/>
    <property type="match status" value="1"/>
</dbReference>
<comment type="caution">
    <text evidence="4">The sequence shown here is derived from an EMBL/GenBank/DDBJ whole genome shotgun (WGS) entry which is preliminary data.</text>
</comment>
<dbReference type="Gene3D" id="1.10.357.10">
    <property type="entry name" value="Tetracycline Repressor, domain 2"/>
    <property type="match status" value="1"/>
</dbReference>
<keyword evidence="1 2" id="KW-0238">DNA-binding</keyword>
<accession>A0ABV3WUB0</accession>
<reference evidence="4 5" key="1">
    <citation type="submission" date="2024-01" db="EMBL/GenBank/DDBJ databases">
        <title>New evidence supports the origin of RcGTA from prophage.</title>
        <authorList>
            <person name="Xu Y."/>
            <person name="Liu B."/>
            <person name="Chen F."/>
        </authorList>
    </citation>
    <scope>NUCLEOTIDE SEQUENCE [LARGE SCALE GENOMIC DNA]</scope>
    <source>
        <strain evidence="4 5">CBW1107-2</strain>
    </source>
</reference>
<dbReference type="RefSeq" id="WP_368803231.1">
    <property type="nucleotide sequence ID" value="NZ_JAZHFV010000003.1"/>
</dbReference>
<dbReference type="InterPro" id="IPR001647">
    <property type="entry name" value="HTH_TetR"/>
</dbReference>
<dbReference type="SUPFAM" id="SSF46689">
    <property type="entry name" value="Homeodomain-like"/>
    <property type="match status" value="1"/>
</dbReference>
<evidence type="ECO:0000256" key="1">
    <source>
        <dbReference type="ARBA" id="ARBA00023125"/>
    </source>
</evidence>
<dbReference type="PROSITE" id="PS50977">
    <property type="entry name" value="HTH_TETR_2"/>
    <property type="match status" value="1"/>
</dbReference>
<proteinExistence type="predicted"/>
<dbReference type="InterPro" id="IPR009057">
    <property type="entry name" value="Homeodomain-like_sf"/>
</dbReference>
<sequence length="186" mass="20591">MARPRKMPDEAIFNHVHVLMQERGAEGVTFASVAERSGLSGATLVQRFGTKQMLVHAALVHAWQGLEERTRRFAEEAERSPQGAVLLLQKLSGSYGDIDTYADNLRILREDLRDPELRARGAAWVETLVAALDQCFAATPGAPEGVGRLMVAQWQGALLLWGFSPDGAVDLFVRDHLERFVRALAR</sequence>
<evidence type="ECO:0000259" key="3">
    <source>
        <dbReference type="PROSITE" id="PS50977"/>
    </source>
</evidence>
<evidence type="ECO:0000313" key="5">
    <source>
        <dbReference type="Proteomes" id="UP001559025"/>
    </source>
</evidence>
<keyword evidence="5" id="KW-1185">Reference proteome</keyword>
<gene>
    <name evidence="4" type="ORF">V1479_12850</name>
</gene>
<protein>
    <submittedName>
        <fullName evidence="4">TetR/AcrR family transcriptional regulator</fullName>
    </submittedName>
</protein>
<dbReference type="Proteomes" id="UP001559025">
    <property type="component" value="Unassembled WGS sequence"/>
</dbReference>
<dbReference type="EMBL" id="JAZHFV010000003">
    <property type="protein sequence ID" value="MEX4008199.1"/>
    <property type="molecule type" value="Genomic_DNA"/>
</dbReference>